<dbReference type="EMBL" id="KM233636">
    <property type="protein sequence ID" value="AIM58712.1"/>
    <property type="molecule type" value="Genomic_DNA"/>
</dbReference>
<evidence type="ECO:0000259" key="19">
    <source>
        <dbReference type="Pfam" id="PF06455"/>
    </source>
</evidence>
<keyword evidence="12 16" id="KW-0830">Ubiquinone</keyword>
<evidence type="ECO:0000256" key="12">
    <source>
        <dbReference type="ARBA" id="ARBA00023075"/>
    </source>
</evidence>
<dbReference type="InterPro" id="IPR010934">
    <property type="entry name" value="NADH_DH_su5_C"/>
</dbReference>
<evidence type="ECO:0000256" key="5">
    <source>
        <dbReference type="ARBA" id="ARBA00022660"/>
    </source>
</evidence>
<keyword evidence="8" id="KW-1278">Translocase</keyword>
<dbReference type="RefSeq" id="YP_009058844.1">
    <property type="nucleotide sequence ID" value="NC_024882.1"/>
</dbReference>
<geneLocation type="mitochondrion" evidence="20"/>
<feature type="transmembrane region" description="Helical" evidence="16">
    <location>
        <begin position="553"/>
        <end position="575"/>
    </location>
</feature>
<keyword evidence="5" id="KW-0679">Respiratory chain</keyword>
<evidence type="ECO:0000256" key="4">
    <source>
        <dbReference type="ARBA" id="ARBA00022448"/>
    </source>
</evidence>
<gene>
    <name evidence="20" type="primary">ND5</name>
</gene>
<keyword evidence="10 16" id="KW-1133">Transmembrane helix</keyword>
<feature type="transmembrane region" description="Helical" evidence="16">
    <location>
        <begin position="241"/>
        <end position="263"/>
    </location>
</feature>
<evidence type="ECO:0000256" key="6">
    <source>
        <dbReference type="ARBA" id="ARBA00022692"/>
    </source>
</evidence>
<dbReference type="Pfam" id="PF00361">
    <property type="entry name" value="Proton_antipo_M"/>
    <property type="match status" value="1"/>
</dbReference>
<keyword evidence="6 16" id="KW-0812">Transmembrane</keyword>
<evidence type="ECO:0000313" key="20">
    <source>
        <dbReference type="EMBL" id="AIM58712.1"/>
    </source>
</evidence>
<keyword evidence="4 16" id="KW-0813">Transport</keyword>
<feature type="domain" description="NADH:quinone oxidoreductase/Mrp antiporter transmembrane" evidence="17">
    <location>
        <begin position="109"/>
        <end position="380"/>
    </location>
</feature>
<evidence type="ECO:0000256" key="2">
    <source>
        <dbReference type="ARBA" id="ARBA00012944"/>
    </source>
</evidence>
<feature type="transmembrane region" description="Helical" evidence="16">
    <location>
        <begin position="270"/>
        <end position="290"/>
    </location>
</feature>
<dbReference type="AlphaFoldDB" id="A0A0U1X9U4"/>
<evidence type="ECO:0000256" key="9">
    <source>
        <dbReference type="ARBA" id="ARBA00022982"/>
    </source>
</evidence>
<feature type="transmembrane region" description="Helical" evidence="16">
    <location>
        <begin position="86"/>
        <end position="107"/>
    </location>
</feature>
<evidence type="ECO:0000256" key="11">
    <source>
        <dbReference type="ARBA" id="ARBA00023027"/>
    </source>
</evidence>
<comment type="function">
    <text evidence="16">Core subunit of the mitochondrial membrane respiratory chain NADH dehydrogenase (Complex I) which catalyzes electron transfer from NADH through the respiratory chain, using ubiquinone as an electron acceptor. Essential for the catalytic activity and assembly of complex I.</text>
</comment>
<comment type="similarity">
    <text evidence="16">Belongs to the complex I subunit 5 family.</text>
</comment>
<feature type="transmembrane region" description="Helical" evidence="16">
    <location>
        <begin position="58"/>
        <end position="79"/>
    </location>
</feature>
<keyword evidence="11 16" id="KW-0520">NAD</keyword>
<dbReference type="GO" id="GO:0042773">
    <property type="term" value="P:ATP synthesis coupled electron transport"/>
    <property type="evidence" value="ECO:0007669"/>
    <property type="project" value="InterPro"/>
</dbReference>
<keyword evidence="9" id="KW-0249">Electron transport</keyword>
<keyword evidence="7" id="KW-0999">Mitochondrion inner membrane</keyword>
<keyword evidence="14 16" id="KW-0472">Membrane</keyword>
<dbReference type="Pfam" id="PF06455">
    <property type="entry name" value="NADH5_C"/>
    <property type="match status" value="1"/>
</dbReference>
<evidence type="ECO:0000256" key="8">
    <source>
        <dbReference type="ARBA" id="ARBA00022967"/>
    </source>
</evidence>
<feature type="domain" description="NADH dehydrogenase subunit 5 C-terminal" evidence="19">
    <location>
        <begin position="391"/>
        <end position="569"/>
    </location>
</feature>
<dbReference type="Pfam" id="PF00662">
    <property type="entry name" value="Proton_antipo_N"/>
    <property type="match status" value="1"/>
</dbReference>
<evidence type="ECO:0000259" key="17">
    <source>
        <dbReference type="Pfam" id="PF00361"/>
    </source>
</evidence>
<dbReference type="CTD" id="4540"/>
<dbReference type="GO" id="GO:0003954">
    <property type="term" value="F:NADH dehydrogenase activity"/>
    <property type="evidence" value="ECO:0007669"/>
    <property type="project" value="TreeGrafter"/>
</dbReference>
<evidence type="ECO:0000256" key="3">
    <source>
        <dbReference type="ARBA" id="ARBA00021096"/>
    </source>
</evidence>
<dbReference type="PANTHER" id="PTHR42829">
    <property type="entry name" value="NADH-UBIQUINONE OXIDOREDUCTASE CHAIN 5"/>
    <property type="match status" value="1"/>
</dbReference>
<feature type="transmembrane region" description="Helical" evidence="16">
    <location>
        <begin position="418"/>
        <end position="437"/>
    </location>
</feature>
<sequence length="576" mass="64523">MLALGFKNVMMKSFMSAVLLGYVLLIISTSYNNLTVLTFSLLSYNVFDITFSLMFDEVSFLFVGVVLIISGSVGVYSFWYMDNEKFLLRFLWLIFLFVGSMIMLILVPNLVCLMLGWDGLGLISFLLVCYYQNSKSFSAAMVTALTNRVGDVLILMCIGMGSFYGDWIFYGRYNYGFCVIMATLLMIAGTTKSAQVPFSAWLPAAMAAPTPVSSLVHSSTLVTAGVYLLMRGFWLLEPSSLSLTVLKIMSLVTMVMAGTVAILEVDFKKIIALSTLSQLGVMMFCLSMKIPYVCFFHLVTHATFKALLFVSAGCVIHSSSGNQDMRSLGKCWMDLPISMSFLSVASMSLAGIPFMSGFYSKDLIIELSMTNSDSFLTYIIMMVGVSLTSWYSFRLALSVVAGNNKSVMGLVWTKESSLLVISYFSLFFCAVFSGWIINSKCSLVYFPAFIDSVLFWVICFIPVYGVVVFWSSVDLFSDSPYHLQWHPKMVKFVASMWNLKVISTQFLIQPMMSYSYNVCRSLDQGWLEMVGPQGLFISLSNMSRTNQLVQSRYFLSLLGGTFFFVLFFFVGVWLML</sequence>
<feature type="transmembrane region" description="Helical" evidence="16">
    <location>
        <begin position="113"/>
        <end position="133"/>
    </location>
</feature>
<evidence type="ECO:0000256" key="7">
    <source>
        <dbReference type="ARBA" id="ARBA00022792"/>
    </source>
</evidence>
<evidence type="ECO:0000259" key="18">
    <source>
        <dbReference type="Pfam" id="PF00662"/>
    </source>
</evidence>
<protein>
    <recommendedName>
        <fullName evidence="3 16">NADH-ubiquinone oxidoreductase chain 5</fullName>
        <ecNumber evidence="2 16">7.1.1.2</ecNumber>
    </recommendedName>
</protein>
<dbReference type="InterPro" id="IPR001516">
    <property type="entry name" value="Proton_antipo_N"/>
</dbReference>
<proteinExistence type="inferred from homology"/>
<feature type="transmembrane region" description="Helical" evidence="16">
    <location>
        <begin position="375"/>
        <end position="397"/>
    </location>
</feature>
<evidence type="ECO:0000256" key="13">
    <source>
        <dbReference type="ARBA" id="ARBA00023128"/>
    </source>
</evidence>
<dbReference type="PANTHER" id="PTHR42829:SF2">
    <property type="entry name" value="NADH-UBIQUINONE OXIDOREDUCTASE CHAIN 5"/>
    <property type="match status" value="1"/>
</dbReference>
<evidence type="ECO:0000256" key="10">
    <source>
        <dbReference type="ARBA" id="ARBA00022989"/>
    </source>
</evidence>
<evidence type="ECO:0000256" key="14">
    <source>
        <dbReference type="ARBA" id="ARBA00023136"/>
    </source>
</evidence>
<feature type="transmembrane region" description="Helical" evidence="16">
    <location>
        <begin position="443"/>
        <end position="470"/>
    </location>
</feature>
<dbReference type="GO" id="GO:0015990">
    <property type="term" value="P:electron transport coupled proton transport"/>
    <property type="evidence" value="ECO:0007669"/>
    <property type="project" value="TreeGrafter"/>
</dbReference>
<comment type="subcellular location">
    <subcellularLocation>
        <location evidence="1">Mitochondrion inner membrane</location>
        <topology evidence="1">Multi-pass membrane protein</topology>
    </subcellularLocation>
</comment>
<feature type="transmembrane region" description="Helical" evidence="16">
    <location>
        <begin position="145"/>
        <end position="164"/>
    </location>
</feature>
<dbReference type="InterPro" id="IPR001750">
    <property type="entry name" value="ND/Mrp_TM"/>
</dbReference>
<dbReference type="InterPro" id="IPR003945">
    <property type="entry name" value="NU5C-like"/>
</dbReference>
<accession>A0A0U1X9U4</accession>
<evidence type="ECO:0000256" key="1">
    <source>
        <dbReference type="ARBA" id="ARBA00004448"/>
    </source>
</evidence>
<evidence type="ECO:0000256" key="16">
    <source>
        <dbReference type="RuleBase" id="RU003404"/>
    </source>
</evidence>
<dbReference type="EC" id="7.1.1.2" evidence="2 16"/>
<dbReference type="GeneID" id="20357285"/>
<feature type="transmembrane region" description="Helical" evidence="16">
    <location>
        <begin position="200"/>
        <end position="229"/>
    </location>
</feature>
<feature type="transmembrane region" description="Helical" evidence="16">
    <location>
        <begin position="296"/>
        <end position="316"/>
    </location>
</feature>
<name>A0A0U1X9U4_BRAEX</name>
<feature type="transmembrane region" description="Helical" evidence="16">
    <location>
        <begin position="337"/>
        <end position="355"/>
    </location>
</feature>
<dbReference type="GO" id="GO:0008137">
    <property type="term" value="F:NADH dehydrogenase (ubiquinone) activity"/>
    <property type="evidence" value="ECO:0007669"/>
    <property type="project" value="UniProtKB-EC"/>
</dbReference>
<keyword evidence="13 16" id="KW-0496">Mitochondrion</keyword>
<reference evidence="20" key="1">
    <citation type="journal article" date="2014" name="Mitochondrial DNA">
        <title>The F type mitochondrial genome of the scorched mussel: Brachidontes exustus, (Mytiloida, Mytilidae).</title>
        <authorList>
            <person name="Bennett K.F."/>
            <person name="Bailey A.W."/>
            <person name="Brambert D.J."/>
            <person name="Ferhati E.W."/>
            <person name="Karson C.A."/>
            <person name="Nafasat U."/>
            <person name="Wadleigh J.K."/>
            <person name="Wright A.H."/>
        </authorList>
    </citation>
    <scope>NUCLEOTIDE SEQUENCE</scope>
    <source>
        <tissue evidence="20">Muscle</tissue>
    </source>
</reference>
<dbReference type="PRINTS" id="PR01434">
    <property type="entry name" value="NADHDHGNASE5"/>
</dbReference>
<comment type="catalytic activity">
    <reaction evidence="15 16">
        <text>a ubiquinone + NADH + 5 H(+)(in) = a ubiquinol + NAD(+) + 4 H(+)(out)</text>
        <dbReference type="Rhea" id="RHEA:29091"/>
        <dbReference type="Rhea" id="RHEA-COMP:9565"/>
        <dbReference type="Rhea" id="RHEA-COMP:9566"/>
        <dbReference type="ChEBI" id="CHEBI:15378"/>
        <dbReference type="ChEBI" id="CHEBI:16389"/>
        <dbReference type="ChEBI" id="CHEBI:17976"/>
        <dbReference type="ChEBI" id="CHEBI:57540"/>
        <dbReference type="ChEBI" id="CHEBI:57945"/>
        <dbReference type="EC" id="7.1.1.2"/>
    </reaction>
</comment>
<dbReference type="GO" id="GO:0005743">
    <property type="term" value="C:mitochondrial inner membrane"/>
    <property type="evidence" value="ECO:0007669"/>
    <property type="project" value="UniProtKB-SubCell"/>
</dbReference>
<evidence type="ECO:0000256" key="15">
    <source>
        <dbReference type="ARBA" id="ARBA00049551"/>
    </source>
</evidence>
<organism evidence="20">
    <name type="scientific">Brachidontes exustus</name>
    <name type="common">Scorched mussel</name>
    <name type="synonym">Mytilus exustus</name>
    <dbReference type="NCBI Taxonomy" id="40254"/>
    <lineage>
        <taxon>Eukaryota</taxon>
        <taxon>Metazoa</taxon>
        <taxon>Spiralia</taxon>
        <taxon>Lophotrochozoa</taxon>
        <taxon>Mollusca</taxon>
        <taxon>Bivalvia</taxon>
        <taxon>Autobranchia</taxon>
        <taxon>Pteriomorphia</taxon>
        <taxon>Mytilida</taxon>
        <taxon>Mytiloidea</taxon>
        <taxon>Mytilidae</taxon>
        <taxon>Brachidontinae</taxon>
        <taxon>Brachidontes</taxon>
    </lineage>
</organism>
<feature type="domain" description="NADH-Ubiquinone oxidoreductase (complex I) chain 5 N-terminal" evidence="18">
    <location>
        <begin position="45"/>
        <end position="90"/>
    </location>
</feature>